<dbReference type="AlphaFoldDB" id="A0A2M4DBK5"/>
<sequence>MRRLVLLVSSMASLMLSLPISFQSRFRSFAVFRLLLSLPLIDFSNFCRECNFFGGDTFVVRRPTKDTGTII</sequence>
<reference evidence="2" key="1">
    <citation type="submission" date="2018-01" db="EMBL/GenBank/DDBJ databases">
        <title>An insight into the sialome of Amazonian anophelines.</title>
        <authorList>
            <person name="Ribeiro J.M."/>
            <person name="Scarpassa V."/>
            <person name="Calvo E."/>
        </authorList>
    </citation>
    <scope>NUCLEOTIDE SEQUENCE</scope>
</reference>
<evidence type="ECO:0000256" key="1">
    <source>
        <dbReference type="SAM" id="SignalP"/>
    </source>
</evidence>
<protein>
    <submittedName>
        <fullName evidence="2">Putative secreted protein</fullName>
    </submittedName>
</protein>
<dbReference type="EMBL" id="GGFL01010300">
    <property type="protein sequence ID" value="MBW74478.1"/>
    <property type="molecule type" value="Transcribed_RNA"/>
</dbReference>
<keyword evidence="1" id="KW-0732">Signal</keyword>
<proteinExistence type="predicted"/>
<feature type="chain" id="PRO_5014708081" evidence="1">
    <location>
        <begin position="18"/>
        <end position="71"/>
    </location>
</feature>
<organism evidence="2">
    <name type="scientific">Anopheles darlingi</name>
    <name type="common">Mosquito</name>
    <dbReference type="NCBI Taxonomy" id="43151"/>
    <lineage>
        <taxon>Eukaryota</taxon>
        <taxon>Metazoa</taxon>
        <taxon>Ecdysozoa</taxon>
        <taxon>Arthropoda</taxon>
        <taxon>Hexapoda</taxon>
        <taxon>Insecta</taxon>
        <taxon>Pterygota</taxon>
        <taxon>Neoptera</taxon>
        <taxon>Endopterygota</taxon>
        <taxon>Diptera</taxon>
        <taxon>Nematocera</taxon>
        <taxon>Culicoidea</taxon>
        <taxon>Culicidae</taxon>
        <taxon>Anophelinae</taxon>
        <taxon>Anopheles</taxon>
    </lineage>
</organism>
<accession>A0A2M4DBK5</accession>
<evidence type="ECO:0000313" key="2">
    <source>
        <dbReference type="EMBL" id="MBW74478.1"/>
    </source>
</evidence>
<name>A0A2M4DBK5_ANODA</name>
<feature type="signal peptide" evidence="1">
    <location>
        <begin position="1"/>
        <end position="17"/>
    </location>
</feature>